<evidence type="ECO:0000256" key="8">
    <source>
        <dbReference type="ARBA" id="ARBA00023136"/>
    </source>
</evidence>
<keyword evidence="8 9" id="KW-0472">Membrane</keyword>
<dbReference type="EMBL" id="JAAFGW010000116">
    <property type="protein sequence ID" value="NDP48436.1"/>
    <property type="molecule type" value="Genomic_DNA"/>
</dbReference>
<accession>A0A7C9JY27</accession>
<comment type="caution">
    <text evidence="12">The sequence shown here is derived from an EMBL/GenBank/DDBJ whole genome shotgun (WGS) entry which is preliminary data.</text>
</comment>
<dbReference type="GO" id="GO:0006508">
    <property type="term" value="P:proteolysis"/>
    <property type="evidence" value="ECO:0007669"/>
    <property type="project" value="UniProtKB-KW"/>
</dbReference>
<evidence type="ECO:0000256" key="2">
    <source>
        <dbReference type="ARBA" id="ARBA00022475"/>
    </source>
</evidence>
<dbReference type="EC" id="3.4.23.36" evidence="9"/>
<feature type="active site" evidence="9">
    <location>
        <position position="114"/>
    </location>
</feature>
<keyword evidence="3 9" id="KW-0645">Protease</keyword>
<evidence type="ECO:0000256" key="7">
    <source>
        <dbReference type="ARBA" id="ARBA00022989"/>
    </source>
</evidence>
<feature type="transmembrane region" description="Helical" evidence="9">
    <location>
        <begin position="124"/>
        <end position="144"/>
    </location>
</feature>
<feature type="transmembrane region" description="Helical" evidence="9">
    <location>
        <begin position="88"/>
        <end position="104"/>
    </location>
</feature>
<name>A0A7C9JY27_9PROT</name>
<dbReference type="PROSITE" id="PS00855">
    <property type="entry name" value="SPASE_II"/>
    <property type="match status" value="1"/>
</dbReference>
<evidence type="ECO:0000256" key="3">
    <source>
        <dbReference type="ARBA" id="ARBA00022670"/>
    </source>
</evidence>
<dbReference type="GO" id="GO:0004190">
    <property type="term" value="F:aspartic-type endopeptidase activity"/>
    <property type="evidence" value="ECO:0007669"/>
    <property type="project" value="UniProtKB-UniRule"/>
</dbReference>
<keyword evidence="2 9" id="KW-1003">Cell membrane</keyword>
<keyword evidence="5 9" id="KW-0064">Aspartyl protease</keyword>
<sequence>MRPWLGLALAVIVLDHLTKWWVSASLDYQEAISVLPFFSLVRVHNTGAAFSFLADAGGWQRWFFIAVGVIATVIIVRLLKRHAHEKRLAFSLALVLGGALGNVIDRVLLGHVVDFLYFHYQDFGWPAFNVADSAISVGAALLIWDSLFGKKPVTPENDAS</sequence>
<comment type="catalytic activity">
    <reaction evidence="9 10">
        <text>Release of signal peptides from bacterial membrane prolipoproteins. Hydrolyzes -Xaa-Yaa-Zaa-|-(S,diacylglyceryl)Cys-, in which Xaa is hydrophobic (preferably Leu), and Yaa (Ala or Ser) and Zaa (Gly or Ala) have small, neutral side chains.</text>
        <dbReference type="EC" id="3.4.23.36"/>
    </reaction>
</comment>
<evidence type="ECO:0000313" key="13">
    <source>
        <dbReference type="Proteomes" id="UP000483432"/>
    </source>
</evidence>
<evidence type="ECO:0000256" key="6">
    <source>
        <dbReference type="ARBA" id="ARBA00022801"/>
    </source>
</evidence>
<dbReference type="GO" id="GO:0005886">
    <property type="term" value="C:plasma membrane"/>
    <property type="evidence" value="ECO:0007669"/>
    <property type="project" value="UniProtKB-SubCell"/>
</dbReference>
<keyword evidence="12" id="KW-0449">Lipoprotein</keyword>
<dbReference type="Pfam" id="PF01252">
    <property type="entry name" value="Peptidase_A8"/>
    <property type="match status" value="1"/>
</dbReference>
<evidence type="ECO:0000313" key="12">
    <source>
        <dbReference type="EMBL" id="NDP48436.1"/>
    </source>
</evidence>
<comment type="function">
    <text evidence="9 10">This protein specifically catalyzes the removal of signal peptides from prolipoproteins.</text>
</comment>
<dbReference type="AlphaFoldDB" id="A0A7C9JY27"/>
<comment type="caution">
    <text evidence="9">Lacks conserved residue(s) required for the propagation of feature annotation.</text>
</comment>
<dbReference type="PANTHER" id="PTHR33695">
    <property type="entry name" value="LIPOPROTEIN SIGNAL PEPTIDASE"/>
    <property type="match status" value="1"/>
</dbReference>
<dbReference type="PRINTS" id="PR00781">
    <property type="entry name" value="LIPOSIGPTASE"/>
</dbReference>
<keyword evidence="4 9" id="KW-0812">Transmembrane</keyword>
<feature type="active site" evidence="9">
    <location>
        <position position="132"/>
    </location>
</feature>
<comment type="subcellular location">
    <subcellularLocation>
        <location evidence="9">Cell membrane</location>
        <topology evidence="9">Multi-pass membrane protein</topology>
    </subcellularLocation>
</comment>
<organism evidence="12 13">
    <name type="scientific">Sulfuriferula multivorans</name>
    <dbReference type="NCBI Taxonomy" id="1559896"/>
    <lineage>
        <taxon>Bacteria</taxon>
        <taxon>Pseudomonadati</taxon>
        <taxon>Pseudomonadota</taxon>
        <taxon>Betaproteobacteria</taxon>
        <taxon>Nitrosomonadales</taxon>
        <taxon>Sulfuricellaceae</taxon>
        <taxon>Sulfuriferula</taxon>
    </lineage>
</organism>
<dbReference type="UniPathway" id="UPA00665"/>
<dbReference type="PANTHER" id="PTHR33695:SF1">
    <property type="entry name" value="LIPOPROTEIN SIGNAL PEPTIDASE"/>
    <property type="match status" value="1"/>
</dbReference>
<protein>
    <recommendedName>
        <fullName evidence="9">Lipoprotein signal peptidase</fullName>
        <ecNumber evidence="9">3.4.23.36</ecNumber>
    </recommendedName>
    <alternativeName>
        <fullName evidence="9">Prolipoprotein signal peptidase</fullName>
    </alternativeName>
    <alternativeName>
        <fullName evidence="9">Signal peptidase II</fullName>
        <shortName evidence="9">SPase II</shortName>
    </alternativeName>
</protein>
<proteinExistence type="inferred from homology"/>
<comment type="similarity">
    <text evidence="1 9 11">Belongs to the peptidase A8 family.</text>
</comment>
<feature type="transmembrane region" description="Helical" evidence="9">
    <location>
        <begin position="62"/>
        <end position="79"/>
    </location>
</feature>
<evidence type="ECO:0000256" key="5">
    <source>
        <dbReference type="ARBA" id="ARBA00022750"/>
    </source>
</evidence>
<reference evidence="12 13" key="1">
    <citation type="submission" date="2019-09" db="EMBL/GenBank/DDBJ databases">
        <title>H2 Metabolism Revealed by Metagenomic Analysis in Subglacial Sediment of East Antarctica.</title>
        <authorList>
            <person name="Yang Z."/>
            <person name="Zhang Y."/>
            <person name="Lv Y."/>
            <person name="Yan W."/>
            <person name="Xiao X."/>
            <person name="Sun B."/>
            <person name="Ma H."/>
        </authorList>
    </citation>
    <scope>NUCLEOTIDE SEQUENCE [LARGE SCALE GENOMIC DNA]</scope>
    <source>
        <strain evidence="12">Bin2_2</strain>
    </source>
</reference>
<evidence type="ECO:0000256" key="4">
    <source>
        <dbReference type="ARBA" id="ARBA00022692"/>
    </source>
</evidence>
<evidence type="ECO:0000256" key="11">
    <source>
        <dbReference type="RuleBase" id="RU004181"/>
    </source>
</evidence>
<gene>
    <name evidence="9 12" type="primary">lspA</name>
    <name evidence="12" type="ORF">GZ085_08625</name>
</gene>
<comment type="pathway">
    <text evidence="9">Protein modification; lipoprotein biosynthesis (signal peptide cleavage).</text>
</comment>
<dbReference type="HAMAP" id="MF_00161">
    <property type="entry name" value="LspA"/>
    <property type="match status" value="1"/>
</dbReference>
<keyword evidence="7 9" id="KW-1133">Transmembrane helix</keyword>
<evidence type="ECO:0000256" key="1">
    <source>
        <dbReference type="ARBA" id="ARBA00006139"/>
    </source>
</evidence>
<dbReference type="InterPro" id="IPR001872">
    <property type="entry name" value="Peptidase_A8"/>
</dbReference>
<evidence type="ECO:0000256" key="9">
    <source>
        <dbReference type="HAMAP-Rule" id="MF_00161"/>
    </source>
</evidence>
<evidence type="ECO:0000256" key="10">
    <source>
        <dbReference type="RuleBase" id="RU000594"/>
    </source>
</evidence>
<dbReference type="NCBIfam" id="TIGR00077">
    <property type="entry name" value="lspA"/>
    <property type="match status" value="1"/>
</dbReference>
<dbReference type="Proteomes" id="UP000483432">
    <property type="component" value="Unassembled WGS sequence"/>
</dbReference>
<keyword evidence="6 9" id="KW-0378">Hydrolase</keyword>